<evidence type="ECO:0000256" key="1">
    <source>
        <dbReference type="ARBA" id="ARBA00022676"/>
    </source>
</evidence>
<dbReference type="KEGG" id="alus:STSP2_02126"/>
<comment type="similarity">
    <text evidence="3">Belongs to the glycosyltransferase 9 family.</text>
</comment>
<evidence type="ECO:0000256" key="4">
    <source>
        <dbReference type="ARBA" id="ARBA00044042"/>
    </source>
</evidence>
<gene>
    <name evidence="6" type="primary">rfaF_1</name>
    <name evidence="6" type="ORF">STSP2_02126</name>
</gene>
<name>A0A1U9NM11_9BACT</name>
<dbReference type="InterPro" id="IPR051199">
    <property type="entry name" value="LPS_LOS_Heptosyltrfase"/>
</dbReference>
<dbReference type="STRING" id="1936003.STSP2_02126"/>
<dbReference type="EMBL" id="CP019791">
    <property type="protein sequence ID" value="AQT68949.1"/>
    <property type="molecule type" value="Genomic_DNA"/>
</dbReference>
<keyword evidence="1" id="KW-0328">Glycosyltransferase</keyword>
<keyword evidence="7" id="KW-1185">Reference proteome</keyword>
<evidence type="ECO:0000256" key="2">
    <source>
        <dbReference type="ARBA" id="ARBA00022679"/>
    </source>
</evidence>
<dbReference type="InterPro" id="IPR011910">
    <property type="entry name" value="RfaF"/>
</dbReference>
<dbReference type="InterPro" id="IPR002201">
    <property type="entry name" value="Glyco_trans_9"/>
</dbReference>
<evidence type="ECO:0000313" key="6">
    <source>
        <dbReference type="EMBL" id="AQT68949.1"/>
    </source>
</evidence>
<dbReference type="EC" id="2.4.99.24" evidence="4"/>
<dbReference type="AlphaFoldDB" id="A0A1U9NM11"/>
<dbReference type="RefSeq" id="WP_146662366.1">
    <property type="nucleotide sequence ID" value="NZ_CP019791.1"/>
</dbReference>
<evidence type="ECO:0000313" key="7">
    <source>
        <dbReference type="Proteomes" id="UP000189674"/>
    </source>
</evidence>
<dbReference type="PANTHER" id="PTHR30160:SF7">
    <property type="entry name" value="ADP-HEPTOSE--LPS HEPTOSYLTRANSFERASE 2"/>
    <property type="match status" value="1"/>
</dbReference>
<evidence type="ECO:0000256" key="5">
    <source>
        <dbReference type="ARBA" id="ARBA00047503"/>
    </source>
</evidence>
<dbReference type="SUPFAM" id="SSF53756">
    <property type="entry name" value="UDP-Glycosyltransferase/glycogen phosphorylase"/>
    <property type="match status" value="1"/>
</dbReference>
<accession>A0A1U9NM11</accession>
<sequence>MSDKKQNILIWLPSPMGDAVLCTPALRALRRHFTNANITFLAAPTVRAVLSPSSFNDDWIDLAGGTLQLVRKLRNRRFDKAVLFKNSFGSAMTVYLAGIPERIGYTRDMRGLLLTKKITPARDTNGKFKPGSMVDYYLNLCDKLTCDITERSLELQVDNSAVPAMLTKLPAIVKSQGPLAILVPGGAFGPSKCWPTQRFAKLADILTEQHNATVIVSVAPNEAEQKIAAQICDKAETNIISLADISLSLGELKALIARSNVVVTNDTGPRHIAIALKRNVVSLFGPNNPEWTQTGYERETQIIGQAECVPCDEPVCKRPSHECMESITVDQVHSAVKEYLK</sequence>
<protein>
    <recommendedName>
        <fullName evidence="4">lipopolysaccharide heptosyltransferase II</fullName>
        <ecNumber evidence="4">2.4.99.24</ecNumber>
    </recommendedName>
</protein>
<proteinExistence type="inferred from homology"/>
<evidence type="ECO:0000256" key="3">
    <source>
        <dbReference type="ARBA" id="ARBA00043995"/>
    </source>
</evidence>
<dbReference type="PANTHER" id="PTHR30160">
    <property type="entry name" value="TETRAACYLDISACCHARIDE 4'-KINASE-RELATED"/>
    <property type="match status" value="1"/>
</dbReference>
<dbReference type="NCBIfam" id="TIGR02195">
    <property type="entry name" value="heptsyl_trn_II"/>
    <property type="match status" value="1"/>
</dbReference>
<keyword evidence="2 6" id="KW-0808">Transferase</keyword>
<dbReference type="Gene3D" id="3.40.50.2000">
    <property type="entry name" value="Glycogen Phosphorylase B"/>
    <property type="match status" value="2"/>
</dbReference>
<reference evidence="7" key="1">
    <citation type="submission" date="2017-02" db="EMBL/GenBank/DDBJ databases">
        <title>Comparative genomics and description of representatives of a novel lineage of planctomycetes thriving in anoxic sediments.</title>
        <authorList>
            <person name="Spring S."/>
            <person name="Bunk B."/>
            <person name="Sproer C."/>
        </authorList>
    </citation>
    <scope>NUCLEOTIDE SEQUENCE [LARGE SCALE GENOMIC DNA]</scope>
    <source>
        <strain evidence="7">ST-NAGAB-D1</strain>
    </source>
</reference>
<dbReference type="GO" id="GO:0005829">
    <property type="term" value="C:cytosol"/>
    <property type="evidence" value="ECO:0007669"/>
    <property type="project" value="TreeGrafter"/>
</dbReference>
<dbReference type="CDD" id="cd03789">
    <property type="entry name" value="GT9_LPS_heptosyltransferase"/>
    <property type="match status" value="1"/>
</dbReference>
<dbReference type="Proteomes" id="UP000189674">
    <property type="component" value="Chromosome"/>
</dbReference>
<organism evidence="6 7">
    <name type="scientific">Anaerohalosphaera lusitana</name>
    <dbReference type="NCBI Taxonomy" id="1936003"/>
    <lineage>
        <taxon>Bacteria</taxon>
        <taxon>Pseudomonadati</taxon>
        <taxon>Planctomycetota</taxon>
        <taxon>Phycisphaerae</taxon>
        <taxon>Sedimentisphaerales</taxon>
        <taxon>Anaerohalosphaeraceae</taxon>
        <taxon>Anaerohalosphaera</taxon>
    </lineage>
</organism>
<comment type="catalytic activity">
    <reaction evidence="5">
        <text>an L-alpha-D-Hep-(1-&gt;5)-[alpha-Kdo-(2-&gt;4)]-alpha-Kdo-(2-&gt;6)-lipid A + ADP-L-glycero-beta-D-manno-heptose = an L-alpha-D-Hep-(1-&gt;3)-L-alpha-D-Hep-(1-&gt;5)-[alpha-Kdo-(2-&gt;4)]-alpha-Kdo-(2-&gt;6)-lipid A + ADP + H(+)</text>
        <dbReference type="Rhea" id="RHEA:74071"/>
        <dbReference type="ChEBI" id="CHEBI:15378"/>
        <dbReference type="ChEBI" id="CHEBI:61506"/>
        <dbReference type="ChEBI" id="CHEBI:193068"/>
        <dbReference type="ChEBI" id="CHEBI:193069"/>
        <dbReference type="ChEBI" id="CHEBI:456216"/>
        <dbReference type="EC" id="2.4.99.24"/>
    </reaction>
</comment>
<dbReference type="GO" id="GO:0008713">
    <property type="term" value="F:ADP-heptose-lipopolysaccharide heptosyltransferase activity"/>
    <property type="evidence" value="ECO:0007669"/>
    <property type="project" value="UniProtKB-EC"/>
</dbReference>
<dbReference type="GO" id="GO:0009244">
    <property type="term" value="P:lipopolysaccharide core region biosynthetic process"/>
    <property type="evidence" value="ECO:0007669"/>
    <property type="project" value="TreeGrafter"/>
</dbReference>
<dbReference type="Pfam" id="PF01075">
    <property type="entry name" value="Glyco_transf_9"/>
    <property type="match status" value="1"/>
</dbReference>
<dbReference type="OrthoDB" id="9768048at2"/>